<reference evidence="1" key="1">
    <citation type="submission" date="2021-08" db="EMBL/GenBank/DDBJ databases">
        <title>Chromosome-Level Trichoderma cornu-damae using Hi-C Data.</title>
        <authorList>
            <person name="Kim C.S."/>
        </authorList>
    </citation>
    <scope>NUCLEOTIDE SEQUENCE</scope>
    <source>
        <strain evidence="1">KA19-0412C</strain>
    </source>
</reference>
<name>A0A9P8TW22_9HYPO</name>
<dbReference type="EMBL" id="JAIWOZ010000004">
    <property type="protein sequence ID" value="KAH6605844.1"/>
    <property type="molecule type" value="Genomic_DNA"/>
</dbReference>
<proteinExistence type="predicted"/>
<dbReference type="Proteomes" id="UP000827724">
    <property type="component" value="Unassembled WGS sequence"/>
</dbReference>
<gene>
    <name evidence="1" type="ORF">Trco_004997</name>
</gene>
<sequence>MPETIPYVFEDEEKEYSTSDWDSQLSKDPDTYNQCFVRALTHVKNLKSSVLHEYLQIIVERTDTKDPSRTRLLAERQNDGDRVIAGRSSWAPSSSSGGFLGNLLSSSSRSSSGGKIGDYPLPLYSLKFTSGEFPIVRLAEILRKTTEDGGRYSIRKKKHCFWFAKAVYNTVKYSFQCVEKTWRWAKYQYYAIIPVLPETMSQIKDIGSLVTRDLDVVHKAALPSSPESDCDDHSLAGLTTYFAVTKAKDFMKVSVDILQDDDRGRFTDVYRDFNLRKKVETLTTDDEEMPDTPDMIKAYSLSEDEVKSVEAALQVMVGRVLESISKT</sequence>
<keyword evidence="2" id="KW-1185">Reference proteome</keyword>
<comment type="caution">
    <text evidence="1">The sequence shown here is derived from an EMBL/GenBank/DDBJ whole genome shotgun (WGS) entry which is preliminary data.</text>
</comment>
<organism evidence="1 2">
    <name type="scientific">Trichoderma cornu-damae</name>
    <dbReference type="NCBI Taxonomy" id="654480"/>
    <lineage>
        <taxon>Eukaryota</taxon>
        <taxon>Fungi</taxon>
        <taxon>Dikarya</taxon>
        <taxon>Ascomycota</taxon>
        <taxon>Pezizomycotina</taxon>
        <taxon>Sordariomycetes</taxon>
        <taxon>Hypocreomycetidae</taxon>
        <taxon>Hypocreales</taxon>
        <taxon>Hypocreaceae</taxon>
        <taxon>Trichoderma</taxon>
    </lineage>
</organism>
<evidence type="ECO:0000313" key="1">
    <source>
        <dbReference type="EMBL" id="KAH6605844.1"/>
    </source>
</evidence>
<dbReference type="OrthoDB" id="4895350at2759"/>
<evidence type="ECO:0000313" key="2">
    <source>
        <dbReference type="Proteomes" id="UP000827724"/>
    </source>
</evidence>
<dbReference type="AlphaFoldDB" id="A0A9P8TW22"/>
<protein>
    <submittedName>
        <fullName evidence="1">Uncharacterized protein</fullName>
    </submittedName>
</protein>
<accession>A0A9P8TW22</accession>